<sequence>MADYVYPALFALFVWWASTVLIIYLDGLPRWTFKYSMIGATLLFAVSLIGLQRSAQDPTISGAYFAFIWGLLAWGWQEMSFYMGYVTGPRKRPCPESCRGLAHFGHAIETSLYHELAIIAAAVLVVWLTWGGPNQIGMWTFMVLWWMHQSAKLNVFFGVRNLNEEFLPEHLEFLKGFLNKRSMNLLFPFSVTISTVITVLLVVAAVADEANAFERSGYTFLAVLMALAILEHWMLVLPMPTAALWSPGLKSRGERRPFEAEIVVGFLGAGKTTTVRRMLAEADPDVKTVVLVNDFGELGIDGSLLEGQGADVVELSNGCICCSLRKDLSVQLREVVAKVKPQRVLIEPSGVADVASLLRVLHEPEIKALTQSLKLHTVIDAGAFLADYARMPEYFRIQAKLAPVFIVNKTDLVSAAEIETIRETLTALNPDAVIVTARYGVVDQALDPARTLSRWQDDGHGAGEHAHAAHGHHDHRPSDEAHGAATANEPHDRHDHHHGEHHHQHDDPHHHDAHHHHDEPGLGLASWSRPLAGRVNAEALRTVLADVVAGRAGGIDRMKGIVESTKGGWLRFDVAGGRASLSAHVPRANERSRALAIGASPDAGWLDATFTRLAEGKAAAGEIAPSASVLAPAANILPAE</sequence>
<evidence type="ECO:0000313" key="5">
    <source>
        <dbReference type="Proteomes" id="UP000664122"/>
    </source>
</evidence>
<protein>
    <submittedName>
        <fullName evidence="4">DUF3623 family protein</fullName>
    </submittedName>
</protein>
<evidence type="ECO:0000259" key="3">
    <source>
        <dbReference type="Pfam" id="PF02492"/>
    </source>
</evidence>
<feature type="domain" description="CobW/HypB/UreG nucleotide-binding" evidence="3">
    <location>
        <begin position="262"/>
        <end position="435"/>
    </location>
</feature>
<dbReference type="Pfam" id="PF02492">
    <property type="entry name" value="cobW"/>
    <property type="match status" value="1"/>
</dbReference>
<feature type="transmembrane region" description="Helical" evidence="2">
    <location>
        <begin position="63"/>
        <end position="82"/>
    </location>
</feature>
<dbReference type="InterPro" id="IPR027417">
    <property type="entry name" value="P-loop_NTPase"/>
</dbReference>
<proteinExistence type="predicted"/>
<dbReference type="GO" id="GO:0005737">
    <property type="term" value="C:cytoplasm"/>
    <property type="evidence" value="ECO:0007669"/>
    <property type="project" value="TreeGrafter"/>
</dbReference>
<feature type="transmembrane region" description="Helical" evidence="2">
    <location>
        <begin position="112"/>
        <end position="130"/>
    </location>
</feature>
<keyword evidence="5" id="KW-1185">Reference proteome</keyword>
<dbReference type="NCBIfam" id="TIGR03055">
    <property type="entry name" value="photo_alph_chp2"/>
    <property type="match status" value="1"/>
</dbReference>
<dbReference type="CDD" id="cd03112">
    <property type="entry name" value="CobW-like"/>
    <property type="match status" value="1"/>
</dbReference>
<dbReference type="InterPro" id="IPR003495">
    <property type="entry name" value="CobW/HypB/UreG_nucleotide-bd"/>
</dbReference>
<feature type="transmembrane region" description="Helical" evidence="2">
    <location>
        <begin position="219"/>
        <end position="245"/>
    </location>
</feature>
<feature type="compositionally biased region" description="Basic and acidic residues" evidence="1">
    <location>
        <begin position="455"/>
        <end position="467"/>
    </location>
</feature>
<evidence type="ECO:0000313" key="4">
    <source>
        <dbReference type="EMBL" id="MBO0663323.1"/>
    </source>
</evidence>
<keyword evidence="2" id="KW-1133">Transmembrane helix</keyword>
<feature type="region of interest" description="Disordered" evidence="1">
    <location>
        <begin position="453"/>
        <end position="525"/>
    </location>
</feature>
<evidence type="ECO:0000256" key="1">
    <source>
        <dbReference type="SAM" id="MobiDB-lite"/>
    </source>
</evidence>
<reference evidence="4" key="1">
    <citation type="submission" date="2021-03" db="EMBL/GenBank/DDBJ databases">
        <title>Whole genome sequence of Jiella sp. CQZ9-1.</title>
        <authorList>
            <person name="Tuo L."/>
        </authorList>
    </citation>
    <scope>NUCLEOTIDE SEQUENCE</scope>
    <source>
        <strain evidence="4">CQZ9-1</strain>
    </source>
</reference>
<comment type="caution">
    <text evidence="4">The sequence shown here is derived from an EMBL/GenBank/DDBJ whole genome shotgun (WGS) entry which is preliminary data.</text>
</comment>
<gene>
    <name evidence="4" type="ORF">J1C48_12100</name>
</gene>
<accession>A0A939FWL6</accession>
<feature type="transmembrane region" description="Helical" evidence="2">
    <location>
        <begin position="32"/>
        <end position="51"/>
    </location>
</feature>
<dbReference type="Proteomes" id="UP000664122">
    <property type="component" value="Unassembled WGS sequence"/>
</dbReference>
<feature type="transmembrane region" description="Helical" evidence="2">
    <location>
        <begin position="6"/>
        <end position="25"/>
    </location>
</feature>
<dbReference type="PANTHER" id="PTHR13748:SF46">
    <property type="entry name" value="ZINC CHAPERONE YEIR"/>
    <property type="match status" value="1"/>
</dbReference>
<dbReference type="PANTHER" id="PTHR13748">
    <property type="entry name" value="COBW-RELATED"/>
    <property type="match status" value="1"/>
</dbReference>
<dbReference type="InterPro" id="IPR051316">
    <property type="entry name" value="Zinc-reg_GTPase_activator"/>
</dbReference>
<dbReference type="Gene3D" id="3.40.50.300">
    <property type="entry name" value="P-loop containing nucleotide triphosphate hydrolases"/>
    <property type="match status" value="1"/>
</dbReference>
<dbReference type="AlphaFoldDB" id="A0A939FWL6"/>
<name>A0A939FWL6_9HYPH</name>
<organism evidence="4 5">
    <name type="scientific">Jiella flava</name>
    <dbReference type="NCBI Taxonomy" id="2816857"/>
    <lineage>
        <taxon>Bacteria</taxon>
        <taxon>Pseudomonadati</taxon>
        <taxon>Pseudomonadota</taxon>
        <taxon>Alphaproteobacteria</taxon>
        <taxon>Hyphomicrobiales</taxon>
        <taxon>Aurantimonadaceae</taxon>
        <taxon>Jiella</taxon>
    </lineage>
</organism>
<dbReference type="EMBL" id="JAFMPP010000009">
    <property type="protein sequence ID" value="MBO0663323.1"/>
    <property type="molecule type" value="Genomic_DNA"/>
</dbReference>
<evidence type="ECO:0000256" key="2">
    <source>
        <dbReference type="SAM" id="Phobius"/>
    </source>
</evidence>
<dbReference type="RefSeq" id="WP_207258103.1">
    <property type="nucleotide sequence ID" value="NZ_JAFMPP010000009.1"/>
</dbReference>
<dbReference type="SUPFAM" id="SSF52540">
    <property type="entry name" value="P-loop containing nucleoside triphosphate hydrolases"/>
    <property type="match status" value="1"/>
</dbReference>
<feature type="compositionally biased region" description="Basic and acidic residues" evidence="1">
    <location>
        <begin position="503"/>
        <end position="520"/>
    </location>
</feature>
<keyword evidence="2" id="KW-0472">Membrane</keyword>
<keyword evidence="2" id="KW-0812">Transmembrane</keyword>
<dbReference type="InterPro" id="IPR017496">
    <property type="entry name" value="Photo_alph_chp2"/>
</dbReference>
<dbReference type="Pfam" id="PF12291">
    <property type="entry name" value="DUF3623"/>
    <property type="match status" value="1"/>
</dbReference>
<feature type="transmembrane region" description="Helical" evidence="2">
    <location>
        <begin position="185"/>
        <end position="207"/>
    </location>
</feature>